<reference evidence="2" key="1">
    <citation type="submission" date="2019-12" db="EMBL/GenBank/DDBJ databases">
        <title>Genome sequencing and annotation of Brassica cretica.</title>
        <authorList>
            <person name="Studholme D.J."/>
            <person name="Sarris P.F."/>
        </authorList>
    </citation>
    <scope>NUCLEOTIDE SEQUENCE</scope>
    <source>
        <strain evidence="2">PFS-001/15</strain>
        <tissue evidence="2">Leaf</tissue>
    </source>
</reference>
<dbReference type="EMBL" id="QGKW02000059">
    <property type="protein sequence ID" value="KAF2616361.1"/>
    <property type="molecule type" value="Genomic_DNA"/>
</dbReference>
<dbReference type="AlphaFoldDB" id="A0A8S9MEH2"/>
<comment type="caution">
    <text evidence="2">The sequence shown here is derived from an EMBL/GenBank/DDBJ whole genome shotgun (WGS) entry which is preliminary data.</text>
</comment>
<feature type="compositionally biased region" description="Low complexity" evidence="1">
    <location>
        <begin position="1"/>
        <end position="13"/>
    </location>
</feature>
<evidence type="ECO:0000313" key="2">
    <source>
        <dbReference type="EMBL" id="KAF2616361.1"/>
    </source>
</evidence>
<evidence type="ECO:0000256" key="1">
    <source>
        <dbReference type="SAM" id="MobiDB-lite"/>
    </source>
</evidence>
<organism evidence="2 3">
    <name type="scientific">Brassica cretica</name>
    <name type="common">Mustard</name>
    <dbReference type="NCBI Taxonomy" id="69181"/>
    <lineage>
        <taxon>Eukaryota</taxon>
        <taxon>Viridiplantae</taxon>
        <taxon>Streptophyta</taxon>
        <taxon>Embryophyta</taxon>
        <taxon>Tracheophyta</taxon>
        <taxon>Spermatophyta</taxon>
        <taxon>Magnoliopsida</taxon>
        <taxon>eudicotyledons</taxon>
        <taxon>Gunneridae</taxon>
        <taxon>Pentapetalae</taxon>
        <taxon>rosids</taxon>
        <taxon>malvids</taxon>
        <taxon>Brassicales</taxon>
        <taxon>Brassicaceae</taxon>
        <taxon>Brassiceae</taxon>
        <taxon>Brassica</taxon>
    </lineage>
</organism>
<name>A0A8S9MEH2_BRACR</name>
<accession>A0A8S9MEH2</accession>
<dbReference type="Proteomes" id="UP000712281">
    <property type="component" value="Unassembled WGS sequence"/>
</dbReference>
<proteinExistence type="predicted"/>
<sequence>MKSSEVVKVSSEGESSRKSPDSEGLKVNNEATVAKEVLGDKIYSNSKGSGCEGNVWSLPARASRSPPVSAIKNGGVEISASKFSVLSVDEVEEGELVVEGESNMREVVIENEDADEVDVVDCDLRNDTVDQQVQEEIKVGLQRGSGFLPPGLGPCLQPPAFRPSDLSCFRINENLP</sequence>
<feature type="region of interest" description="Disordered" evidence="1">
    <location>
        <begin position="1"/>
        <end position="28"/>
    </location>
</feature>
<protein>
    <submittedName>
        <fullName evidence="2">Uncharacterized protein</fullName>
    </submittedName>
</protein>
<feature type="compositionally biased region" description="Basic and acidic residues" evidence="1">
    <location>
        <begin position="14"/>
        <end position="24"/>
    </location>
</feature>
<evidence type="ECO:0000313" key="3">
    <source>
        <dbReference type="Proteomes" id="UP000712281"/>
    </source>
</evidence>
<gene>
    <name evidence="2" type="ORF">F2Q68_00046762</name>
</gene>